<comment type="caution">
    <text evidence="3">The sequence shown here is derived from an EMBL/GenBank/DDBJ whole genome shotgun (WGS) entry which is preliminary data.</text>
</comment>
<reference evidence="3 4" key="1">
    <citation type="journal article" date="2001" name="Int. J. Syst. Evol. Microbiol.">
        <title>Agreia bicolorata gen. nov., sp. nov., to accommodate actinobacteria isolated from narrow reed grass infected by the nematode Heteroanguina graminophila.</title>
        <authorList>
            <person name="Evtushenko L.I."/>
            <person name="Dorofeeva L.V."/>
            <person name="Dobrovolskaya T.G."/>
            <person name="Streshinskaya G.M."/>
            <person name="Subbotin S.A."/>
            <person name="Tiedje J.M."/>
        </authorList>
    </citation>
    <scope>NUCLEOTIDE SEQUENCE [LARGE SCALE GENOMIC DNA]</scope>
    <source>
        <strain evidence="3 4">VKM Ac-1804</strain>
    </source>
</reference>
<keyword evidence="2" id="KW-0812">Transmembrane</keyword>
<gene>
    <name evidence="3" type="ORF">TZ00_02180</name>
</gene>
<evidence type="ECO:0000313" key="3">
    <source>
        <dbReference type="EMBL" id="KJC65635.1"/>
    </source>
</evidence>
<dbReference type="EMBL" id="JYFC01000001">
    <property type="protein sequence ID" value="KJC65635.1"/>
    <property type="molecule type" value="Genomic_DNA"/>
</dbReference>
<dbReference type="Gene3D" id="2.60.40.1240">
    <property type="match status" value="1"/>
</dbReference>
<evidence type="ECO:0000313" key="4">
    <source>
        <dbReference type="Proteomes" id="UP000032503"/>
    </source>
</evidence>
<protein>
    <recommendedName>
        <fullName evidence="5">DUF4352 domain-containing protein</fullName>
    </recommendedName>
</protein>
<name>A0ABR5CJ85_9MICO</name>
<organism evidence="3 4">
    <name type="scientific">Agreia bicolorata</name>
    <dbReference type="NCBI Taxonomy" id="110935"/>
    <lineage>
        <taxon>Bacteria</taxon>
        <taxon>Bacillati</taxon>
        <taxon>Actinomycetota</taxon>
        <taxon>Actinomycetes</taxon>
        <taxon>Micrococcales</taxon>
        <taxon>Microbacteriaceae</taxon>
        <taxon>Agreia</taxon>
    </lineage>
</organism>
<dbReference type="Proteomes" id="UP000032503">
    <property type="component" value="Unassembled WGS sequence"/>
</dbReference>
<accession>A0ABR5CJ85</accession>
<keyword evidence="4" id="KW-1185">Reference proteome</keyword>
<keyword evidence="2" id="KW-1133">Transmembrane helix</keyword>
<dbReference type="RefSeq" id="WP_044438892.1">
    <property type="nucleotide sequence ID" value="NZ_JYFC01000001.1"/>
</dbReference>
<proteinExistence type="predicted"/>
<sequence>MPAVRDRSSSRLLSLVEQATPAFYAISALAVVLGAVAGFGGLDTVAEVPVARAASGQVVTGKQLDVTIEDAFLADGFDPYFEPDEGNRFLAVRALITNVSNTPMDTAKDNVLVNGVVGSAGEPQADEVIRIGESSSNPMLQPGVAQEVVLLWQIPATDKKSGAEITVQVLDKTLRKGFLFDDSWDDPRVTAEVPLVVGDRGFDFARDDAP</sequence>
<evidence type="ECO:0008006" key="5">
    <source>
        <dbReference type="Google" id="ProtNLM"/>
    </source>
</evidence>
<evidence type="ECO:0000256" key="2">
    <source>
        <dbReference type="SAM" id="Phobius"/>
    </source>
</evidence>
<keyword evidence="1" id="KW-0732">Signal</keyword>
<dbReference type="InterPro" id="IPR029050">
    <property type="entry name" value="Immunoprotect_excell_Ig-like"/>
</dbReference>
<evidence type="ECO:0000256" key="1">
    <source>
        <dbReference type="ARBA" id="ARBA00022729"/>
    </source>
</evidence>
<feature type="transmembrane region" description="Helical" evidence="2">
    <location>
        <begin position="21"/>
        <end position="42"/>
    </location>
</feature>
<keyword evidence="2" id="KW-0472">Membrane</keyword>